<gene>
    <name evidence="2" type="ORF">F511_39034</name>
</gene>
<dbReference type="AlphaFoldDB" id="A0A2Z7D7I9"/>
<reference evidence="2 3" key="1">
    <citation type="journal article" date="2015" name="Proc. Natl. Acad. Sci. U.S.A.">
        <title>The resurrection genome of Boea hygrometrica: A blueprint for survival of dehydration.</title>
        <authorList>
            <person name="Xiao L."/>
            <person name="Yang G."/>
            <person name="Zhang L."/>
            <person name="Yang X."/>
            <person name="Zhao S."/>
            <person name="Ji Z."/>
            <person name="Zhou Q."/>
            <person name="Hu M."/>
            <person name="Wang Y."/>
            <person name="Chen M."/>
            <person name="Xu Y."/>
            <person name="Jin H."/>
            <person name="Xiao X."/>
            <person name="Hu G."/>
            <person name="Bao F."/>
            <person name="Hu Y."/>
            <person name="Wan P."/>
            <person name="Li L."/>
            <person name="Deng X."/>
            <person name="Kuang T."/>
            <person name="Xiang C."/>
            <person name="Zhu J.K."/>
            <person name="Oliver M.J."/>
            <person name="He Y."/>
        </authorList>
    </citation>
    <scope>NUCLEOTIDE SEQUENCE [LARGE SCALE GENOMIC DNA]</scope>
    <source>
        <strain evidence="3">cv. XS01</strain>
    </source>
</reference>
<evidence type="ECO:0000256" key="1">
    <source>
        <dbReference type="SAM" id="MobiDB-lite"/>
    </source>
</evidence>
<organism evidence="2 3">
    <name type="scientific">Dorcoceras hygrometricum</name>
    <dbReference type="NCBI Taxonomy" id="472368"/>
    <lineage>
        <taxon>Eukaryota</taxon>
        <taxon>Viridiplantae</taxon>
        <taxon>Streptophyta</taxon>
        <taxon>Embryophyta</taxon>
        <taxon>Tracheophyta</taxon>
        <taxon>Spermatophyta</taxon>
        <taxon>Magnoliopsida</taxon>
        <taxon>eudicotyledons</taxon>
        <taxon>Gunneridae</taxon>
        <taxon>Pentapetalae</taxon>
        <taxon>asterids</taxon>
        <taxon>lamiids</taxon>
        <taxon>Lamiales</taxon>
        <taxon>Gesneriaceae</taxon>
        <taxon>Didymocarpoideae</taxon>
        <taxon>Trichosporeae</taxon>
        <taxon>Loxocarpinae</taxon>
        <taxon>Dorcoceras</taxon>
    </lineage>
</organism>
<name>A0A2Z7D7I9_9LAMI</name>
<sequence length="317" mass="35839">MEKSGLESAEIRKRANTTTHNAKTTDKSAYVSKSDTNTYRTTNQEGAAHVIKSGLSATPQHFSCHASKSDHNPQYTKTDLICDSGFDDYHEAHIIVTVYSKQVLSRLVHPQQGYGLPEFETSICGSKYHGSFVEFPSGYHLLSELSPRFWLYKLVLITQNIIETIHYRFFTLTVYRIRGGHQVAGLGEMYYTAIESMATLDFPMIVDSIGIFELKGSYYMLAITCWFLQTNPRSSLHSTLPPRPHPLGRHSRCHRRAFPREVFHCKDSVHGNLLTFVLQVKKRIGSSVVVRIRRSIVVQLLKVHIPLGLVGAGREVT</sequence>
<dbReference type="EMBL" id="KQ990629">
    <property type="protein sequence ID" value="KZV52831.1"/>
    <property type="molecule type" value="Genomic_DNA"/>
</dbReference>
<proteinExistence type="predicted"/>
<feature type="region of interest" description="Disordered" evidence="1">
    <location>
        <begin position="1"/>
        <end position="38"/>
    </location>
</feature>
<accession>A0A2Z7D7I9</accession>
<dbReference type="Proteomes" id="UP000250235">
    <property type="component" value="Unassembled WGS sequence"/>
</dbReference>
<protein>
    <submittedName>
        <fullName evidence="2">Uncharacterized protein</fullName>
    </submittedName>
</protein>
<keyword evidence="3" id="KW-1185">Reference proteome</keyword>
<evidence type="ECO:0000313" key="2">
    <source>
        <dbReference type="EMBL" id="KZV52831.1"/>
    </source>
</evidence>
<evidence type="ECO:0000313" key="3">
    <source>
        <dbReference type="Proteomes" id="UP000250235"/>
    </source>
</evidence>
<feature type="compositionally biased region" description="Basic and acidic residues" evidence="1">
    <location>
        <begin position="1"/>
        <end position="13"/>
    </location>
</feature>